<feature type="transmembrane region" description="Helical" evidence="1">
    <location>
        <begin position="12"/>
        <end position="33"/>
    </location>
</feature>
<dbReference type="OrthoDB" id="7907876at2"/>
<dbReference type="RefSeq" id="WP_119887392.1">
    <property type="nucleotide sequence ID" value="NZ_CP067169.1"/>
</dbReference>
<dbReference type="AlphaFoldDB" id="A0A418ZRQ2"/>
<name>A0A418ZRQ2_9RHOB</name>
<proteinExistence type="predicted"/>
<gene>
    <name evidence="2" type="ORF">D3P06_15415</name>
</gene>
<protein>
    <submittedName>
        <fullName evidence="2">DUF2474 family protein</fullName>
    </submittedName>
</protein>
<dbReference type="InterPro" id="IPR018895">
    <property type="entry name" value="DUF2474"/>
</dbReference>
<dbReference type="EMBL" id="QZEV01000107">
    <property type="protein sequence ID" value="RJK98801.1"/>
    <property type="molecule type" value="Genomic_DNA"/>
</dbReference>
<comment type="caution">
    <text evidence="2">The sequence shown here is derived from an EMBL/GenBank/DDBJ whole genome shotgun (WGS) entry which is preliminary data.</text>
</comment>
<dbReference type="Pfam" id="PF10617">
    <property type="entry name" value="DUF2474"/>
    <property type="match status" value="1"/>
</dbReference>
<evidence type="ECO:0000313" key="2">
    <source>
        <dbReference type="EMBL" id="RJK98801.1"/>
    </source>
</evidence>
<keyword evidence="1" id="KW-0472">Membrane</keyword>
<sequence length="34" mass="3808">MPRGLSRIAWFVALWVASVAALGAVAWLIRLWIL</sequence>
<keyword evidence="1" id="KW-1133">Transmembrane helix</keyword>
<reference evidence="2 3" key="1">
    <citation type="submission" date="2018-09" db="EMBL/GenBank/DDBJ databases">
        <title>Paracoccus onubensis nov. sp. a moderate halophilic bacterium isolated from Gruta de las Maravillas (Aracena, Spain).</title>
        <authorList>
            <person name="Jurado V."/>
            <person name="Gutierrez-Patricio S."/>
            <person name="Gonzalez-Pimentel J.L."/>
            <person name="Laiz L."/>
            <person name="Saiz-Jimenez C."/>
        </authorList>
    </citation>
    <scope>NUCLEOTIDE SEQUENCE [LARGE SCALE GENOMIC DNA]</scope>
    <source>
        <strain evidence="2 3">DSM 19484</strain>
    </source>
</reference>
<organism evidence="2 3">
    <name type="scientific">Paracoccus aestuarii</name>
    <dbReference type="NCBI Taxonomy" id="453842"/>
    <lineage>
        <taxon>Bacteria</taxon>
        <taxon>Pseudomonadati</taxon>
        <taxon>Pseudomonadota</taxon>
        <taxon>Alphaproteobacteria</taxon>
        <taxon>Rhodobacterales</taxon>
        <taxon>Paracoccaceae</taxon>
        <taxon>Paracoccus</taxon>
    </lineage>
</organism>
<evidence type="ECO:0000313" key="3">
    <source>
        <dbReference type="Proteomes" id="UP000285530"/>
    </source>
</evidence>
<accession>A0A418ZRQ2</accession>
<evidence type="ECO:0000256" key="1">
    <source>
        <dbReference type="SAM" id="Phobius"/>
    </source>
</evidence>
<dbReference type="Proteomes" id="UP000285530">
    <property type="component" value="Unassembled WGS sequence"/>
</dbReference>
<keyword evidence="1" id="KW-0812">Transmembrane</keyword>
<keyword evidence="3" id="KW-1185">Reference proteome</keyword>